<evidence type="ECO:0000256" key="5">
    <source>
        <dbReference type="ARBA" id="ARBA00022898"/>
    </source>
</evidence>
<feature type="domain" description="Aminotransferase class I/classII large" evidence="6">
    <location>
        <begin position="76"/>
        <end position="416"/>
    </location>
</feature>
<evidence type="ECO:0000259" key="6">
    <source>
        <dbReference type="Pfam" id="PF00155"/>
    </source>
</evidence>
<dbReference type="OrthoDB" id="7042322at2759"/>
<comment type="cofactor">
    <cofactor evidence="1">
        <name>pyridoxal 5'-phosphate</name>
        <dbReference type="ChEBI" id="CHEBI:597326"/>
    </cofactor>
</comment>
<protein>
    <submittedName>
        <fullName evidence="7">PLP-dependent transferase</fullName>
    </submittedName>
</protein>
<keyword evidence="8" id="KW-1185">Reference proteome</keyword>
<dbReference type="InterPro" id="IPR050478">
    <property type="entry name" value="Ethylene_sulfur-biosynth"/>
</dbReference>
<keyword evidence="5" id="KW-0663">Pyridoxal phosphate</keyword>
<dbReference type="PANTHER" id="PTHR43795:SF32">
    <property type="entry name" value="AMINOTRANSFERASE GLII-RELATED"/>
    <property type="match status" value="1"/>
</dbReference>
<dbReference type="PROSITE" id="PS00105">
    <property type="entry name" value="AA_TRANSFER_CLASS_1"/>
    <property type="match status" value="1"/>
</dbReference>
<dbReference type="PRINTS" id="PR00753">
    <property type="entry name" value="ACCSYNTHASE"/>
</dbReference>
<proteinExistence type="inferred from homology"/>
<accession>A0A6A7BES0</accession>
<evidence type="ECO:0000256" key="4">
    <source>
        <dbReference type="ARBA" id="ARBA00022679"/>
    </source>
</evidence>
<dbReference type="CDD" id="cd00609">
    <property type="entry name" value="AAT_like"/>
    <property type="match status" value="1"/>
</dbReference>
<name>A0A6A7BES0_9PLEO</name>
<dbReference type="Gene3D" id="3.40.640.10">
    <property type="entry name" value="Type I PLP-dependent aspartate aminotransferase-like (Major domain)"/>
    <property type="match status" value="1"/>
</dbReference>
<dbReference type="GO" id="GO:0030170">
    <property type="term" value="F:pyridoxal phosphate binding"/>
    <property type="evidence" value="ECO:0007669"/>
    <property type="project" value="InterPro"/>
</dbReference>
<dbReference type="AlphaFoldDB" id="A0A6A7BES0"/>
<evidence type="ECO:0000313" key="8">
    <source>
        <dbReference type="Proteomes" id="UP000799423"/>
    </source>
</evidence>
<evidence type="ECO:0000313" key="7">
    <source>
        <dbReference type="EMBL" id="KAF2853187.1"/>
    </source>
</evidence>
<dbReference type="InterPro" id="IPR015424">
    <property type="entry name" value="PyrdxlP-dep_Trfase"/>
</dbReference>
<dbReference type="InterPro" id="IPR015422">
    <property type="entry name" value="PyrdxlP-dep_Trfase_small"/>
</dbReference>
<organism evidence="7 8">
    <name type="scientific">Plenodomus tracheiphilus IPT5</name>
    <dbReference type="NCBI Taxonomy" id="1408161"/>
    <lineage>
        <taxon>Eukaryota</taxon>
        <taxon>Fungi</taxon>
        <taxon>Dikarya</taxon>
        <taxon>Ascomycota</taxon>
        <taxon>Pezizomycotina</taxon>
        <taxon>Dothideomycetes</taxon>
        <taxon>Pleosporomycetidae</taxon>
        <taxon>Pleosporales</taxon>
        <taxon>Pleosporineae</taxon>
        <taxon>Leptosphaeriaceae</taxon>
        <taxon>Plenodomus</taxon>
    </lineage>
</organism>
<dbReference type="InterPro" id="IPR004839">
    <property type="entry name" value="Aminotransferase_I/II_large"/>
</dbReference>
<keyword evidence="3" id="KW-0032">Aminotransferase</keyword>
<dbReference type="Gene3D" id="3.90.1150.10">
    <property type="entry name" value="Aspartate Aminotransferase, domain 1"/>
    <property type="match status" value="1"/>
</dbReference>
<evidence type="ECO:0000256" key="2">
    <source>
        <dbReference type="ARBA" id="ARBA00007441"/>
    </source>
</evidence>
<dbReference type="Proteomes" id="UP000799423">
    <property type="component" value="Unassembled WGS sequence"/>
</dbReference>
<dbReference type="PANTHER" id="PTHR43795">
    <property type="entry name" value="BIFUNCTIONAL ASPARTATE AMINOTRANSFERASE AND GLUTAMATE/ASPARTATE-PREPHENATE AMINOTRANSFERASE-RELATED"/>
    <property type="match status" value="1"/>
</dbReference>
<sequence length="434" mass="48068">MEAGLSKRMERTLNALLPTLTAAAPPPLYDPTTAIDLSSAQNEVIRPELLEFYKSTVEENVASQVFALPSLGLKGGDLQARDALASFFNAYFHPIHSIKSEHIALTAGGSDAVESLVHAVCDDGDSVIIPGPYWHGFDQILQPRANVKSIVAQPPSYEHWDNYLLPSIQAAYDFSTERSRIKAVILCNPHNPLSRCYPKDTLLGLMEFCQERDLHLIVDEMYALTDLNVDVEGPRFASALSLTDPFLPEGCVKIDPSLVHVVWSASKLFGMSGFRMGCVITQQNPHLLSAISLLTMHHTNSVAISYITSLLTWSQLPTLLDLNTERLTASCRLLTEALCSWDIDIVTPTHGIFLFAKLAKNAKSATDEKRFYNRLAVHGVRVAQGRFHKGVEGDYGWARIRFSVSPAVMRDALKRIEVFLSQAERAVEEVMGNF</sequence>
<reference evidence="7" key="1">
    <citation type="submission" date="2020-01" db="EMBL/GenBank/DDBJ databases">
        <authorList>
            <consortium name="DOE Joint Genome Institute"/>
            <person name="Haridas S."/>
            <person name="Albert R."/>
            <person name="Binder M."/>
            <person name="Bloem J."/>
            <person name="Labutti K."/>
            <person name="Salamov A."/>
            <person name="Andreopoulos B."/>
            <person name="Baker S.E."/>
            <person name="Barry K."/>
            <person name="Bills G."/>
            <person name="Bluhm B.H."/>
            <person name="Cannon C."/>
            <person name="Castanera R."/>
            <person name="Culley D.E."/>
            <person name="Daum C."/>
            <person name="Ezra D."/>
            <person name="Gonzalez J.B."/>
            <person name="Henrissat B."/>
            <person name="Kuo A."/>
            <person name="Liang C."/>
            <person name="Lipzen A."/>
            <person name="Lutzoni F."/>
            <person name="Magnuson J."/>
            <person name="Mondo S."/>
            <person name="Nolan M."/>
            <person name="Ohm R."/>
            <person name="Pangilinan J."/>
            <person name="Park H.-J."/>
            <person name="Ramirez L."/>
            <person name="Alfaro M."/>
            <person name="Sun H."/>
            <person name="Tritt A."/>
            <person name="Yoshinaga Y."/>
            <person name="Zwiers L.-H."/>
            <person name="Turgeon B.G."/>
            <person name="Goodwin S.B."/>
            <person name="Spatafora J.W."/>
            <person name="Crous P.W."/>
            <person name="Grigoriev I.V."/>
        </authorList>
    </citation>
    <scope>NUCLEOTIDE SEQUENCE</scope>
    <source>
        <strain evidence="7">IPT5</strain>
    </source>
</reference>
<dbReference type="GO" id="GO:0008483">
    <property type="term" value="F:transaminase activity"/>
    <property type="evidence" value="ECO:0007669"/>
    <property type="project" value="UniProtKB-KW"/>
</dbReference>
<dbReference type="GO" id="GO:0006520">
    <property type="term" value="P:amino acid metabolic process"/>
    <property type="evidence" value="ECO:0007669"/>
    <property type="project" value="TreeGrafter"/>
</dbReference>
<comment type="similarity">
    <text evidence="2">Belongs to the class-I pyridoxal-phosphate-dependent aminotransferase family.</text>
</comment>
<dbReference type="SUPFAM" id="SSF53383">
    <property type="entry name" value="PLP-dependent transferases"/>
    <property type="match status" value="1"/>
</dbReference>
<dbReference type="InterPro" id="IPR015421">
    <property type="entry name" value="PyrdxlP-dep_Trfase_major"/>
</dbReference>
<dbReference type="EMBL" id="MU006296">
    <property type="protein sequence ID" value="KAF2853187.1"/>
    <property type="molecule type" value="Genomic_DNA"/>
</dbReference>
<dbReference type="Pfam" id="PF00155">
    <property type="entry name" value="Aminotran_1_2"/>
    <property type="match status" value="1"/>
</dbReference>
<evidence type="ECO:0000256" key="3">
    <source>
        <dbReference type="ARBA" id="ARBA00022576"/>
    </source>
</evidence>
<gene>
    <name evidence="7" type="ORF">T440DRAFT_515904</name>
</gene>
<dbReference type="InterPro" id="IPR004838">
    <property type="entry name" value="NHTrfase_class1_PyrdxlP-BS"/>
</dbReference>
<keyword evidence="4 7" id="KW-0808">Transferase</keyword>
<evidence type="ECO:0000256" key="1">
    <source>
        <dbReference type="ARBA" id="ARBA00001933"/>
    </source>
</evidence>